<keyword evidence="4 12" id="KW-0349">Heme</keyword>
<gene>
    <name evidence="15" type="primary">CYP521A1</name>
    <name evidence="15" type="ORF">DFA_07666</name>
</gene>
<dbReference type="InterPro" id="IPR036396">
    <property type="entry name" value="Cyt_P450_sf"/>
</dbReference>
<dbReference type="GO" id="GO:0004508">
    <property type="term" value="F:steroid 17-alpha-monooxygenase activity"/>
    <property type="evidence" value="ECO:0007669"/>
    <property type="project" value="TreeGrafter"/>
</dbReference>
<sequence length="498" mass="56902">MTITLVNVILYIILFYCIYSFAKKNKAFSTNDPPGPKIELPIIGSLHLLSSKPHLGFTKLAQKFGGIYKLWVGDHYTIVVSDPHYIREIWLKNNDNFINRPKSPTFTVLSGNFTNLVCASEKIWRHRRDLVAGAFTKTKLKTTQTIVAKQCQRIMKQMMLSAEKKTLFNPKMNFKKYSMNIISSMVFSREIAYDDGEVLFGKDFGNILKQIEYVFGLGKAGNPGDAISLLQPFFYYQMKVMGTELDKLLEFMKEIYDDHILNLDPENPKDLFDHIIIDADGKDLNGILRVGVDLLLGGTDTSSNTIEWFTLMMANYPEVQDKAYQELQYRIGQRGGETIEDQENCGNRILVSDRLETPYVNAIIKEIMRLHPIGPLGIPRMAKEDIMIGEYFIPAGTHMIQNIHGLHHDPSHYDQPESFIPERFVHDNHTSHYLPFSIGARNCLGMQVAEMEIYTICANILINFKIKSVDGKQIDDTELFGLAVHPIDYNILLEKRSI</sequence>
<keyword evidence="10 13" id="KW-0503">Monooxygenase</keyword>
<keyword evidence="16" id="KW-1185">Reference proteome</keyword>
<evidence type="ECO:0000256" key="10">
    <source>
        <dbReference type="ARBA" id="ARBA00023033"/>
    </source>
</evidence>
<keyword evidence="6 12" id="KW-0479">Metal-binding</keyword>
<dbReference type="OrthoDB" id="1055148at2759"/>
<keyword evidence="5 14" id="KW-0812">Transmembrane</keyword>
<dbReference type="KEGG" id="dfa:DFA_07666"/>
<reference evidence="16" key="1">
    <citation type="journal article" date="2011" name="Genome Res.">
        <title>Phylogeny-wide analysis of social amoeba genomes highlights ancient origins for complex intercellular communication.</title>
        <authorList>
            <person name="Heidel A.J."/>
            <person name="Lawal H.M."/>
            <person name="Felder M."/>
            <person name="Schilde C."/>
            <person name="Helps N.R."/>
            <person name="Tunggal B."/>
            <person name="Rivero F."/>
            <person name="John U."/>
            <person name="Schleicher M."/>
            <person name="Eichinger L."/>
            <person name="Platzer M."/>
            <person name="Noegel A.A."/>
            <person name="Schaap P."/>
            <person name="Gloeckner G."/>
        </authorList>
    </citation>
    <scope>NUCLEOTIDE SEQUENCE [LARGE SCALE GENOMIC DNA]</scope>
    <source>
        <strain evidence="16">SH3</strain>
    </source>
</reference>
<keyword evidence="9 12" id="KW-0408">Iron</keyword>
<dbReference type="OMA" id="VVELNRW"/>
<dbReference type="EMBL" id="GL883021">
    <property type="protein sequence ID" value="EGG16688.1"/>
    <property type="molecule type" value="Genomic_DNA"/>
</dbReference>
<keyword evidence="7 14" id="KW-1133">Transmembrane helix</keyword>
<dbReference type="AlphaFoldDB" id="F4Q2K9"/>
<dbReference type="GO" id="GO:0005506">
    <property type="term" value="F:iron ion binding"/>
    <property type="evidence" value="ECO:0007669"/>
    <property type="project" value="InterPro"/>
</dbReference>
<dbReference type="CDD" id="cd20617">
    <property type="entry name" value="CYP1_2-like"/>
    <property type="match status" value="1"/>
</dbReference>
<evidence type="ECO:0000256" key="14">
    <source>
        <dbReference type="SAM" id="Phobius"/>
    </source>
</evidence>
<evidence type="ECO:0000256" key="3">
    <source>
        <dbReference type="ARBA" id="ARBA00010617"/>
    </source>
</evidence>
<keyword evidence="11 14" id="KW-0472">Membrane</keyword>
<protein>
    <submittedName>
        <fullName evidence="15">Cytochrome P450 family protein</fullName>
    </submittedName>
</protein>
<dbReference type="PANTHER" id="PTHR24289:SF21">
    <property type="entry name" value="CYTOCHROME P450 1A"/>
    <property type="match status" value="1"/>
</dbReference>
<accession>F4Q2K9</accession>
<evidence type="ECO:0000256" key="4">
    <source>
        <dbReference type="ARBA" id="ARBA00022617"/>
    </source>
</evidence>
<dbReference type="SUPFAM" id="SSF48264">
    <property type="entry name" value="Cytochrome P450"/>
    <property type="match status" value="1"/>
</dbReference>
<evidence type="ECO:0000313" key="16">
    <source>
        <dbReference type="Proteomes" id="UP000007797"/>
    </source>
</evidence>
<organism evidence="15 16">
    <name type="scientific">Cavenderia fasciculata</name>
    <name type="common">Slime mold</name>
    <name type="synonym">Dictyostelium fasciculatum</name>
    <dbReference type="NCBI Taxonomy" id="261658"/>
    <lineage>
        <taxon>Eukaryota</taxon>
        <taxon>Amoebozoa</taxon>
        <taxon>Evosea</taxon>
        <taxon>Eumycetozoa</taxon>
        <taxon>Dictyostelia</taxon>
        <taxon>Acytosteliales</taxon>
        <taxon>Cavenderiaceae</taxon>
        <taxon>Cavenderia</taxon>
    </lineage>
</organism>
<dbReference type="InterPro" id="IPR002401">
    <property type="entry name" value="Cyt_P450_E_grp-I"/>
</dbReference>
<comment type="cofactor">
    <cofactor evidence="1 12">
        <name>heme</name>
        <dbReference type="ChEBI" id="CHEBI:30413"/>
    </cofactor>
</comment>
<keyword evidence="8 13" id="KW-0560">Oxidoreductase</keyword>
<dbReference type="Gene3D" id="1.10.630.10">
    <property type="entry name" value="Cytochrome P450"/>
    <property type="match status" value="1"/>
</dbReference>
<dbReference type="GO" id="GO:0005789">
    <property type="term" value="C:endoplasmic reticulum membrane"/>
    <property type="evidence" value="ECO:0007669"/>
    <property type="project" value="UniProtKB-SubCell"/>
</dbReference>
<dbReference type="PROSITE" id="PS00086">
    <property type="entry name" value="CYTOCHROME_P450"/>
    <property type="match status" value="1"/>
</dbReference>
<dbReference type="Proteomes" id="UP000007797">
    <property type="component" value="Unassembled WGS sequence"/>
</dbReference>
<comment type="subcellular location">
    <subcellularLocation>
        <location evidence="2">Membrane</location>
        <topology evidence="2">Single-pass membrane protein</topology>
    </subcellularLocation>
</comment>
<dbReference type="STRING" id="1054147.F4Q2K9"/>
<dbReference type="RefSeq" id="XP_004355162.1">
    <property type="nucleotide sequence ID" value="XM_004355110.1"/>
</dbReference>
<dbReference type="GO" id="GO:0042446">
    <property type="term" value="P:hormone biosynthetic process"/>
    <property type="evidence" value="ECO:0007669"/>
    <property type="project" value="TreeGrafter"/>
</dbReference>
<dbReference type="InterPro" id="IPR001128">
    <property type="entry name" value="Cyt_P450"/>
</dbReference>
<evidence type="ECO:0000313" key="15">
    <source>
        <dbReference type="EMBL" id="EGG16688.1"/>
    </source>
</evidence>
<evidence type="ECO:0000256" key="12">
    <source>
        <dbReference type="PIRSR" id="PIRSR602401-1"/>
    </source>
</evidence>
<dbReference type="PRINTS" id="PR00463">
    <property type="entry name" value="EP450I"/>
</dbReference>
<evidence type="ECO:0000256" key="8">
    <source>
        <dbReference type="ARBA" id="ARBA00023002"/>
    </source>
</evidence>
<evidence type="ECO:0000256" key="5">
    <source>
        <dbReference type="ARBA" id="ARBA00022692"/>
    </source>
</evidence>
<evidence type="ECO:0000256" key="11">
    <source>
        <dbReference type="ARBA" id="ARBA00023136"/>
    </source>
</evidence>
<dbReference type="GeneID" id="14869019"/>
<evidence type="ECO:0000256" key="6">
    <source>
        <dbReference type="ARBA" id="ARBA00022723"/>
    </source>
</evidence>
<name>F4Q2K9_CACFS</name>
<dbReference type="InterPro" id="IPR017972">
    <property type="entry name" value="Cyt_P450_CS"/>
</dbReference>
<dbReference type="Pfam" id="PF00067">
    <property type="entry name" value="p450"/>
    <property type="match status" value="1"/>
</dbReference>
<dbReference type="GO" id="GO:0042448">
    <property type="term" value="P:progesterone metabolic process"/>
    <property type="evidence" value="ECO:0007669"/>
    <property type="project" value="TreeGrafter"/>
</dbReference>
<evidence type="ECO:0000256" key="9">
    <source>
        <dbReference type="ARBA" id="ARBA00023004"/>
    </source>
</evidence>
<feature type="binding site" description="axial binding residue" evidence="12">
    <location>
        <position position="443"/>
    </location>
    <ligand>
        <name>heme</name>
        <dbReference type="ChEBI" id="CHEBI:30413"/>
    </ligand>
    <ligandPart>
        <name>Fe</name>
        <dbReference type="ChEBI" id="CHEBI:18248"/>
    </ligandPart>
</feature>
<evidence type="ECO:0000256" key="1">
    <source>
        <dbReference type="ARBA" id="ARBA00001971"/>
    </source>
</evidence>
<evidence type="ECO:0000256" key="13">
    <source>
        <dbReference type="RuleBase" id="RU000461"/>
    </source>
</evidence>
<feature type="transmembrane region" description="Helical" evidence="14">
    <location>
        <begin position="6"/>
        <end position="22"/>
    </location>
</feature>
<evidence type="ECO:0000256" key="7">
    <source>
        <dbReference type="ARBA" id="ARBA00022989"/>
    </source>
</evidence>
<dbReference type="GO" id="GO:0020037">
    <property type="term" value="F:heme binding"/>
    <property type="evidence" value="ECO:0007669"/>
    <property type="project" value="InterPro"/>
</dbReference>
<evidence type="ECO:0000256" key="2">
    <source>
        <dbReference type="ARBA" id="ARBA00004167"/>
    </source>
</evidence>
<dbReference type="PANTHER" id="PTHR24289">
    <property type="entry name" value="STEROID 17-ALPHA-HYDROXYLASE/17,20 LYASE"/>
    <property type="match status" value="1"/>
</dbReference>
<dbReference type="PRINTS" id="PR00385">
    <property type="entry name" value="P450"/>
</dbReference>
<proteinExistence type="inferred from homology"/>
<dbReference type="FunFam" id="1.10.630.10:FF:000068">
    <property type="entry name" value="Probable cytochrome P450 508A2"/>
    <property type="match status" value="1"/>
</dbReference>
<comment type="similarity">
    <text evidence="3 13">Belongs to the cytochrome P450 family.</text>
</comment>